<feature type="compositionally biased region" description="Basic and acidic residues" evidence="6">
    <location>
        <begin position="1446"/>
        <end position="1457"/>
    </location>
</feature>
<evidence type="ECO:0000256" key="3">
    <source>
        <dbReference type="ARBA" id="ARBA00022771"/>
    </source>
</evidence>
<keyword evidence="5" id="KW-0175">Coiled coil</keyword>
<evidence type="ECO:0000256" key="5">
    <source>
        <dbReference type="SAM" id="Coils"/>
    </source>
</evidence>
<dbReference type="PROSITE" id="PS00028">
    <property type="entry name" value="ZINC_FINGER_C2H2_1"/>
    <property type="match status" value="26"/>
</dbReference>
<keyword evidence="1" id="KW-0479">Metal-binding</keyword>
<feature type="region of interest" description="Disordered" evidence="6">
    <location>
        <begin position="1431"/>
        <end position="1492"/>
    </location>
</feature>
<evidence type="ECO:0000256" key="4">
    <source>
        <dbReference type="ARBA" id="ARBA00022833"/>
    </source>
</evidence>
<dbReference type="OrthoDB" id="5803930at2759"/>
<name>A0A7R8ZJ07_9CRUS</name>
<evidence type="ECO:0000256" key="1">
    <source>
        <dbReference type="ARBA" id="ARBA00022723"/>
    </source>
</evidence>
<feature type="compositionally biased region" description="Basic and acidic residues" evidence="6">
    <location>
        <begin position="1147"/>
        <end position="1169"/>
    </location>
</feature>
<dbReference type="PANTHER" id="PTHR24379">
    <property type="entry name" value="KRAB AND ZINC FINGER DOMAIN-CONTAINING"/>
    <property type="match status" value="1"/>
</dbReference>
<dbReference type="PROSITE" id="PS50157">
    <property type="entry name" value="ZINC_FINGER_C2H2_2"/>
    <property type="match status" value="23"/>
</dbReference>
<keyword evidence="2" id="KW-0677">Repeat</keyword>
<dbReference type="GO" id="GO:0005634">
    <property type="term" value="C:nucleus"/>
    <property type="evidence" value="ECO:0007669"/>
    <property type="project" value="InterPro"/>
</dbReference>
<dbReference type="InterPro" id="IPR036236">
    <property type="entry name" value="Znf_C2H2_sf"/>
</dbReference>
<reference evidence="7" key="1">
    <citation type="submission" date="2020-11" db="EMBL/GenBank/DDBJ databases">
        <authorList>
            <person name="Tran Van P."/>
        </authorList>
    </citation>
    <scope>NUCLEOTIDE SEQUENCE</scope>
</reference>
<dbReference type="InterPro" id="IPR013087">
    <property type="entry name" value="Znf_C2H2_type"/>
</dbReference>
<dbReference type="InterPro" id="IPR012934">
    <property type="entry name" value="Znf_AD"/>
</dbReference>
<dbReference type="GO" id="GO:0008270">
    <property type="term" value="F:zinc ion binding"/>
    <property type="evidence" value="ECO:0007669"/>
    <property type="project" value="UniProtKB-KW"/>
</dbReference>
<dbReference type="PANTHER" id="PTHR24379:SF121">
    <property type="entry name" value="C2H2-TYPE DOMAIN-CONTAINING PROTEIN"/>
    <property type="match status" value="1"/>
</dbReference>
<dbReference type="SMART" id="SM00355">
    <property type="entry name" value="ZnF_C2H2"/>
    <property type="match status" value="31"/>
</dbReference>
<keyword evidence="4" id="KW-0862">Zinc</keyword>
<dbReference type="Pfam" id="PF00096">
    <property type="entry name" value="zf-C2H2"/>
    <property type="match status" value="10"/>
</dbReference>
<feature type="compositionally biased region" description="Basic and acidic residues" evidence="6">
    <location>
        <begin position="928"/>
        <end position="948"/>
    </location>
</feature>
<dbReference type="SMART" id="SM00868">
    <property type="entry name" value="zf-AD"/>
    <property type="match status" value="1"/>
</dbReference>
<dbReference type="Gene3D" id="3.30.160.60">
    <property type="entry name" value="Classic Zinc Finger"/>
    <property type="match status" value="16"/>
</dbReference>
<sequence length="1526" mass="175583">MLKANVIAAAEIHVDGTPMGPNLPQCLVEMETGPIPEKAGRHPPKVSKKVSLPFSCNDCGAAFRTMDKRKEHMIQAHNKDHYMCPVCQRPYRSKGEILNHVKVHEINKELVFRCEEKDCTETFETYRLLKKHRQVNHGHGPFTCKYCNKAFTTSGDKQWHYSEEHASDRPFKCSECVPQYLMELETWPIPEKAGRHPPKVSKKVSLPFSCNDCGAPFRTMDKRKAHMIQAHNIGPRAYLSKHEILNHVKVHDTTSGDKQWHYSEEHASDRPFKCSECDWSLSSHRRRFHATTEMFGCNQCGKTYGAVYCLKRHIESVHNHGQRNKYVCDLCGHSFRYDSNLAKHRRSHLQEKKYKCPVCEKAFVSWDNRLVHMYTHTNLKPYQCSICSEGFPRKPQTLAHIRSKHQPEDQPETYVIRNYPFVFNNGEVAIDTNPATTNVQVSPMAPAPADHEVYYVPVDMSELAEESDALAPTTACRICRGPYSVKRERGDGEPVSTGRFKAAPSTEGSWLDLFHGLETENVEPKDRMCCKLCFKLLSDYESLREELRKIERRLSTTKKKILKRNAVGSQENVSKYPNGDDGRLDGDDWPLALDAIDEGTDMVPSDVLLVKTEVPDDFSAAEDLQNTLAAVYDERSSAGDTETETPTKKMAPVKKLLKRAREPGKPKGKRKRVKKRLPMSVKCNDCGAICVSSYQLRRHMISVHKTSYYNCPACDRQFSMWRMMKVHVSEHEARGEWLTCKKDGCTEGFATYRDLCEHRLKHHRQKYYEGNFPCKYSPPCEAVFKTQYARKIHYNESHRVERPHVCEICGDCWETRKSCQKHVSRHKKKEELDARHIESVHNHGQRNKYVCDLCGHSFRYDSNLAKHRRSHLQEKKYKCPVCEKAFVSWDNRLVHMYTHTNLKPYQCSICSEGFPRKPQTLAHIQSKHKPEDQPETARETQGKEKTSEETTADVRQVQRLWRHLCVILSTTTSLKRAREPGKPKGKRKRVKKRLPMSVKCNDCGAICVSSYQLRRHMISVHKTSYYNCPACDRQFSMWRMMKVHVSEHEARGEWLTCKKDGCTEGFATYRDLCEHRLKHHRQKYYEGNFPCKYSPPCEAVFKTQYARKIHYNESHRVERPHVCEICGDCWETRKSCQKHVSRHKKKEELDAVKKKKEEKSEAEKEAKDDAEPDPSQLIYGCPVCEMKFANRHAKARHLEEHDSTCPICGKKLSNTQTLVYHMPMHFPSQKISCEICGILFATKNNLDKHVKRHNDTTKYQCDTCGKFFNHQNSLESHIRSAHQTQEAFHCKVCGKFYGRFSDLKTHMAIVHDGSKRNVCKICGLSFKYSSGLARHRFSQHQAAKYRCQLCNKSFSSWNNRYSHMYTHTDTKPYECRICGAGYPRKPAAVAHVRSSHPDICNISTPGPDHFVKHNAPNLPDDIMKAAAEYADPQQQAARYGNVSEPTDIKSVDVKSNDDSSTIGSSTPTPQQTPLTIPWNLSTNAAPHPDSYPPSMSIPLPSMMMPGTSLLDSSHLLQFQSSLRPKE</sequence>
<feature type="region of interest" description="Disordered" evidence="6">
    <location>
        <begin position="921"/>
        <end position="952"/>
    </location>
</feature>
<feature type="region of interest" description="Disordered" evidence="6">
    <location>
        <begin position="1147"/>
        <end position="1174"/>
    </location>
</feature>
<protein>
    <submittedName>
        <fullName evidence="7">Uncharacterized protein</fullName>
    </submittedName>
</protein>
<evidence type="ECO:0000313" key="7">
    <source>
        <dbReference type="EMBL" id="CAD7223222.1"/>
    </source>
</evidence>
<gene>
    <name evidence="7" type="ORF">CTOB1V02_LOCUS1212</name>
</gene>
<keyword evidence="3" id="KW-0863">Zinc-finger</keyword>
<proteinExistence type="predicted"/>
<feature type="coiled-coil region" evidence="5">
    <location>
        <begin position="533"/>
        <end position="560"/>
    </location>
</feature>
<dbReference type="SUPFAM" id="SSF57667">
    <property type="entry name" value="beta-beta-alpha zinc fingers"/>
    <property type="match status" value="12"/>
</dbReference>
<evidence type="ECO:0000256" key="6">
    <source>
        <dbReference type="SAM" id="MobiDB-lite"/>
    </source>
</evidence>
<organism evidence="7">
    <name type="scientific">Cyprideis torosa</name>
    <dbReference type="NCBI Taxonomy" id="163714"/>
    <lineage>
        <taxon>Eukaryota</taxon>
        <taxon>Metazoa</taxon>
        <taxon>Ecdysozoa</taxon>
        <taxon>Arthropoda</taxon>
        <taxon>Crustacea</taxon>
        <taxon>Oligostraca</taxon>
        <taxon>Ostracoda</taxon>
        <taxon>Podocopa</taxon>
        <taxon>Podocopida</taxon>
        <taxon>Cytherocopina</taxon>
        <taxon>Cytheroidea</taxon>
        <taxon>Cytherideidae</taxon>
        <taxon>Cyprideis</taxon>
    </lineage>
</organism>
<evidence type="ECO:0000256" key="2">
    <source>
        <dbReference type="ARBA" id="ARBA00022737"/>
    </source>
</evidence>
<accession>A0A7R8ZJ07</accession>
<feature type="compositionally biased region" description="Low complexity" evidence="6">
    <location>
        <begin position="1458"/>
        <end position="1477"/>
    </location>
</feature>
<dbReference type="EMBL" id="OB660169">
    <property type="protein sequence ID" value="CAD7223222.1"/>
    <property type="molecule type" value="Genomic_DNA"/>
</dbReference>